<dbReference type="STRING" id="930992.A0A0D0A6W4"/>
<organism evidence="4 5">
    <name type="scientific">Suillus luteus UH-Slu-Lm8-n1</name>
    <dbReference type="NCBI Taxonomy" id="930992"/>
    <lineage>
        <taxon>Eukaryota</taxon>
        <taxon>Fungi</taxon>
        <taxon>Dikarya</taxon>
        <taxon>Basidiomycota</taxon>
        <taxon>Agaricomycotina</taxon>
        <taxon>Agaricomycetes</taxon>
        <taxon>Agaricomycetidae</taxon>
        <taxon>Boletales</taxon>
        <taxon>Suillineae</taxon>
        <taxon>Suillaceae</taxon>
        <taxon>Suillus</taxon>
    </lineage>
</organism>
<accession>A0A0D0A6W4</accession>
<evidence type="ECO:0000256" key="2">
    <source>
        <dbReference type="ARBA" id="ARBA00023242"/>
    </source>
</evidence>
<dbReference type="AlphaFoldDB" id="A0A0D0A6W4"/>
<dbReference type="OrthoDB" id="2669926at2759"/>
<evidence type="ECO:0000313" key="5">
    <source>
        <dbReference type="Proteomes" id="UP000054485"/>
    </source>
</evidence>
<name>A0A0D0A6W4_9AGAM</name>
<keyword evidence="5" id="KW-1185">Reference proteome</keyword>
<dbReference type="InParanoid" id="A0A0D0A6W4"/>
<evidence type="ECO:0000256" key="1">
    <source>
        <dbReference type="ARBA" id="ARBA00004123"/>
    </source>
</evidence>
<feature type="domain" description="RFTS" evidence="3">
    <location>
        <begin position="67"/>
        <end position="179"/>
    </location>
</feature>
<reference evidence="4 5" key="1">
    <citation type="submission" date="2014-04" db="EMBL/GenBank/DDBJ databases">
        <authorList>
            <consortium name="DOE Joint Genome Institute"/>
            <person name="Kuo A."/>
            <person name="Ruytinx J."/>
            <person name="Rineau F."/>
            <person name="Colpaert J."/>
            <person name="Kohler A."/>
            <person name="Nagy L.G."/>
            <person name="Floudas D."/>
            <person name="Copeland A."/>
            <person name="Barry K.W."/>
            <person name="Cichocki N."/>
            <person name="Veneault-Fourrey C."/>
            <person name="LaButti K."/>
            <person name="Lindquist E.A."/>
            <person name="Lipzen A."/>
            <person name="Lundell T."/>
            <person name="Morin E."/>
            <person name="Murat C."/>
            <person name="Sun H."/>
            <person name="Tunlid A."/>
            <person name="Henrissat B."/>
            <person name="Grigoriev I.V."/>
            <person name="Hibbett D.S."/>
            <person name="Martin F."/>
            <person name="Nordberg H.P."/>
            <person name="Cantor M.N."/>
            <person name="Hua S.X."/>
        </authorList>
    </citation>
    <scope>NUCLEOTIDE SEQUENCE [LARGE SCALE GENOMIC DNA]</scope>
    <source>
        <strain evidence="4 5">UH-Slu-Lm8-n1</strain>
    </source>
</reference>
<evidence type="ECO:0000313" key="4">
    <source>
        <dbReference type="EMBL" id="KIK33904.1"/>
    </source>
</evidence>
<keyword evidence="2" id="KW-0539">Nucleus</keyword>
<reference evidence="5" key="2">
    <citation type="submission" date="2015-01" db="EMBL/GenBank/DDBJ databases">
        <title>Evolutionary Origins and Diversification of the Mycorrhizal Mutualists.</title>
        <authorList>
            <consortium name="DOE Joint Genome Institute"/>
            <consortium name="Mycorrhizal Genomics Consortium"/>
            <person name="Kohler A."/>
            <person name="Kuo A."/>
            <person name="Nagy L.G."/>
            <person name="Floudas D."/>
            <person name="Copeland A."/>
            <person name="Barry K.W."/>
            <person name="Cichocki N."/>
            <person name="Veneault-Fourrey C."/>
            <person name="LaButti K."/>
            <person name="Lindquist E.A."/>
            <person name="Lipzen A."/>
            <person name="Lundell T."/>
            <person name="Morin E."/>
            <person name="Murat C."/>
            <person name="Riley R."/>
            <person name="Ohm R."/>
            <person name="Sun H."/>
            <person name="Tunlid A."/>
            <person name="Henrissat B."/>
            <person name="Grigoriev I.V."/>
            <person name="Hibbett D.S."/>
            <person name="Martin F."/>
        </authorList>
    </citation>
    <scope>NUCLEOTIDE SEQUENCE [LARGE SCALE GENOMIC DNA]</scope>
    <source>
        <strain evidence="5">UH-Slu-Lm8-n1</strain>
    </source>
</reference>
<protein>
    <recommendedName>
        <fullName evidence="3">RFTS domain-containing protein</fullName>
    </recommendedName>
</protein>
<comment type="subcellular location">
    <subcellularLocation>
        <location evidence="1">Nucleus</location>
    </subcellularLocation>
</comment>
<dbReference type="GO" id="GO:0005634">
    <property type="term" value="C:nucleus"/>
    <property type="evidence" value="ECO:0007669"/>
    <property type="project" value="UniProtKB-SubCell"/>
</dbReference>
<dbReference type="Pfam" id="PF12047">
    <property type="entry name" value="DNMT1-RFD"/>
    <property type="match status" value="1"/>
</dbReference>
<evidence type="ECO:0000259" key="3">
    <source>
        <dbReference type="Pfam" id="PF12047"/>
    </source>
</evidence>
<sequence length="261" mass="30288">MPADRQRRRRPTAFEVSFPGETQVADRIITEVAVPGRPYRQPSALASEQRCFPEEKQDDEQRDAVFLEDFAFFDKYKRMVHLPCEYTEADIFGAGKAYLEEYGPTYIAIGPIHQYSIELGDRDGLMYIETKRARYYLRDPSKQYRMLFRSIYLPYRVVQIVLAYAIDNPEREYQDFLEEFLGTEILGKTPDEGDIWDCVPQLIHAAGSLPENLRGTKILEFLLHSPRPATSKGIKPSRHRRMRGGTRAEKEVEVIDLTLDE</sequence>
<dbReference type="InterPro" id="IPR022702">
    <property type="entry name" value="Cytosine_MeTrfase1_RFD"/>
</dbReference>
<dbReference type="HOGENOM" id="CLU_1066265_0_0_1"/>
<dbReference type="Proteomes" id="UP000054485">
    <property type="component" value="Unassembled WGS sequence"/>
</dbReference>
<dbReference type="EMBL" id="KN835845">
    <property type="protein sequence ID" value="KIK33904.1"/>
    <property type="molecule type" value="Genomic_DNA"/>
</dbReference>
<gene>
    <name evidence="4" type="ORF">CY34DRAFT_18076</name>
</gene>
<proteinExistence type="predicted"/>